<reference evidence="1 2" key="1">
    <citation type="submission" date="2016-12" db="EMBL/GenBank/DDBJ databases">
        <authorList>
            <person name="Song W.-J."/>
            <person name="Kurnit D.M."/>
        </authorList>
    </citation>
    <scope>NUCLEOTIDE SEQUENCE [LARGE SCALE GENOMIC DNA]</scope>
    <source>
        <strain evidence="1 2">STM7296</strain>
    </source>
</reference>
<dbReference type="GO" id="GO:0046653">
    <property type="term" value="P:tetrahydrofolate metabolic process"/>
    <property type="evidence" value="ECO:0007669"/>
    <property type="project" value="InterPro"/>
</dbReference>
<proteinExistence type="predicted"/>
<dbReference type="RefSeq" id="WP_094778674.1">
    <property type="nucleotide sequence ID" value="NZ_CYGX02000012.1"/>
</dbReference>
<dbReference type="AlphaFoldDB" id="A0A1N7RQW8"/>
<dbReference type="Pfam" id="PF04267">
    <property type="entry name" value="SoxD"/>
    <property type="match status" value="1"/>
</dbReference>
<gene>
    <name evidence="1" type="ORF">BN2475_120079</name>
</gene>
<accession>A0A1N7RQW8</accession>
<name>A0A1N7RQW8_9BURK</name>
<evidence type="ECO:0000313" key="1">
    <source>
        <dbReference type="EMBL" id="SIT37531.1"/>
    </source>
</evidence>
<evidence type="ECO:0000313" key="2">
    <source>
        <dbReference type="Proteomes" id="UP000187012"/>
    </source>
</evidence>
<dbReference type="InterPro" id="IPR006279">
    <property type="entry name" value="SoxD"/>
</dbReference>
<dbReference type="EC" id="1.5.3.1" evidence="1"/>
<dbReference type="STRING" id="1247936.BN2475_120079"/>
<keyword evidence="1" id="KW-0560">Oxidoreductase</keyword>
<dbReference type="EMBL" id="CYGX02000012">
    <property type="protein sequence ID" value="SIT37531.1"/>
    <property type="molecule type" value="Genomic_DNA"/>
</dbReference>
<protein>
    <submittedName>
        <fullName evidence="1">Putative sarcosine oxidase (Delta subunit) oxidoreductase protein</fullName>
        <ecNumber evidence="1">1.5.3.1</ecNumber>
    </submittedName>
</protein>
<sequence>MLRLHCPYCASLRDEEEFTYGGPLERVRPADPSQLDDAAWAAWLFERDNPRGLAHERWRHTFGCRRWFGVERDTVTHVVCRTAPLEAYARHPEALFATHTRGADEAA</sequence>
<dbReference type="OrthoDB" id="7159274at2"/>
<dbReference type="Gene3D" id="3.30.2270.10">
    <property type="entry name" value="Folate-binding superfamily"/>
    <property type="match status" value="1"/>
</dbReference>
<keyword evidence="2" id="KW-1185">Reference proteome</keyword>
<dbReference type="GO" id="GO:0008115">
    <property type="term" value="F:sarcosine oxidase activity"/>
    <property type="evidence" value="ECO:0007669"/>
    <property type="project" value="UniProtKB-EC"/>
</dbReference>
<dbReference type="Proteomes" id="UP000187012">
    <property type="component" value="Unassembled WGS sequence"/>
</dbReference>
<organism evidence="1 2">
    <name type="scientific">Paraburkholderia ribeironis</name>
    <dbReference type="NCBI Taxonomy" id="1247936"/>
    <lineage>
        <taxon>Bacteria</taxon>
        <taxon>Pseudomonadati</taxon>
        <taxon>Pseudomonadota</taxon>
        <taxon>Betaproteobacteria</taxon>
        <taxon>Burkholderiales</taxon>
        <taxon>Burkholderiaceae</taxon>
        <taxon>Paraburkholderia</taxon>
    </lineage>
</organism>
<dbReference type="InterPro" id="IPR038561">
    <property type="entry name" value="SoxD_sf"/>
</dbReference>